<feature type="domain" description="Peptidase S49" evidence="6">
    <location>
        <begin position="107"/>
        <end position="248"/>
    </location>
</feature>
<dbReference type="CDD" id="cd07018">
    <property type="entry name" value="S49_SppA_67K_type"/>
    <property type="match status" value="1"/>
</dbReference>
<dbReference type="InterPro" id="IPR047217">
    <property type="entry name" value="S49_SppA_67K_type_N"/>
</dbReference>
<keyword evidence="3" id="KW-0378">Hydrolase</keyword>
<name>A0AAD5UP38_9FUNG</name>
<evidence type="ECO:0000313" key="8">
    <source>
        <dbReference type="Proteomes" id="UP001210925"/>
    </source>
</evidence>
<comment type="similarity">
    <text evidence="1">Belongs to the peptidase S49 family.</text>
</comment>
<feature type="active site" description="Nucleophile" evidence="5">
    <location>
        <position position="368"/>
    </location>
</feature>
<evidence type="ECO:0000256" key="4">
    <source>
        <dbReference type="ARBA" id="ARBA00022825"/>
    </source>
</evidence>
<dbReference type="PANTHER" id="PTHR33209:SF1">
    <property type="entry name" value="PEPTIDASE S49 DOMAIN-CONTAINING PROTEIN"/>
    <property type="match status" value="1"/>
</dbReference>
<dbReference type="Gene3D" id="3.90.226.10">
    <property type="entry name" value="2-enoyl-CoA Hydratase, Chain A, domain 1"/>
    <property type="match status" value="2"/>
</dbReference>
<dbReference type="GO" id="GO:0016020">
    <property type="term" value="C:membrane"/>
    <property type="evidence" value="ECO:0007669"/>
    <property type="project" value="InterPro"/>
</dbReference>
<dbReference type="SUPFAM" id="SSF52096">
    <property type="entry name" value="ClpP/crotonase"/>
    <property type="match status" value="2"/>
</dbReference>
<evidence type="ECO:0000259" key="6">
    <source>
        <dbReference type="Pfam" id="PF01343"/>
    </source>
</evidence>
<keyword evidence="8" id="KW-1185">Reference proteome</keyword>
<dbReference type="CDD" id="cd07023">
    <property type="entry name" value="S49_Sppa_N_C"/>
    <property type="match status" value="1"/>
</dbReference>
<evidence type="ECO:0000313" key="7">
    <source>
        <dbReference type="EMBL" id="KAJ3261364.1"/>
    </source>
</evidence>
<evidence type="ECO:0000256" key="3">
    <source>
        <dbReference type="ARBA" id="ARBA00022801"/>
    </source>
</evidence>
<dbReference type="PIRSF" id="PIRSF001217">
    <property type="entry name" value="Protease_4_SppA"/>
    <property type="match status" value="1"/>
</dbReference>
<comment type="caution">
    <text evidence="7">The sequence shown here is derived from an EMBL/GenBank/DDBJ whole genome shotgun (WGS) entry which is preliminary data.</text>
</comment>
<reference evidence="7" key="1">
    <citation type="submission" date="2020-05" db="EMBL/GenBank/DDBJ databases">
        <title>Phylogenomic resolution of chytrid fungi.</title>
        <authorList>
            <person name="Stajich J.E."/>
            <person name="Amses K."/>
            <person name="Simmons R."/>
            <person name="Seto K."/>
            <person name="Myers J."/>
            <person name="Bonds A."/>
            <person name="Quandt C.A."/>
            <person name="Barry K."/>
            <person name="Liu P."/>
            <person name="Grigoriev I."/>
            <person name="Longcore J.E."/>
            <person name="James T.Y."/>
        </authorList>
    </citation>
    <scope>NUCLEOTIDE SEQUENCE</scope>
    <source>
        <strain evidence="7">PLAUS21</strain>
    </source>
</reference>
<dbReference type="Pfam" id="PF01343">
    <property type="entry name" value="Peptidase_S49"/>
    <property type="match status" value="2"/>
</dbReference>
<dbReference type="GO" id="GO:0008236">
    <property type="term" value="F:serine-type peptidase activity"/>
    <property type="evidence" value="ECO:0007669"/>
    <property type="project" value="UniProtKB-KW"/>
</dbReference>
<dbReference type="EMBL" id="JADGKB010000006">
    <property type="protein sequence ID" value="KAJ3261364.1"/>
    <property type="molecule type" value="Genomic_DNA"/>
</dbReference>
<evidence type="ECO:0000256" key="2">
    <source>
        <dbReference type="ARBA" id="ARBA00022670"/>
    </source>
</evidence>
<dbReference type="Proteomes" id="UP001210925">
    <property type="component" value="Unassembled WGS sequence"/>
</dbReference>
<proteinExistence type="inferred from homology"/>
<evidence type="ECO:0000256" key="1">
    <source>
        <dbReference type="ARBA" id="ARBA00008683"/>
    </source>
</evidence>
<feature type="domain" description="Peptidase S49" evidence="6">
    <location>
        <begin position="352"/>
        <end position="500"/>
    </location>
</feature>
<dbReference type="PANTHER" id="PTHR33209">
    <property type="entry name" value="PROTEASE 4"/>
    <property type="match status" value="1"/>
</dbReference>
<organism evidence="7 8">
    <name type="scientific">Boothiomyces macroporosus</name>
    <dbReference type="NCBI Taxonomy" id="261099"/>
    <lineage>
        <taxon>Eukaryota</taxon>
        <taxon>Fungi</taxon>
        <taxon>Fungi incertae sedis</taxon>
        <taxon>Chytridiomycota</taxon>
        <taxon>Chytridiomycota incertae sedis</taxon>
        <taxon>Chytridiomycetes</taxon>
        <taxon>Rhizophydiales</taxon>
        <taxon>Terramycetaceae</taxon>
        <taxon>Boothiomyces</taxon>
    </lineage>
</organism>
<dbReference type="AlphaFoldDB" id="A0AAD5UP38"/>
<dbReference type="InterPro" id="IPR002142">
    <property type="entry name" value="Peptidase_S49"/>
</dbReference>
<sequence>MLYIEDNSVVYWKYNHIAVTEAPKTNSGLSTLVSTAPHKPSITFLNLIKLLTWIQHDDRIKGLYVDFSRTGTTSGLGFAQLQELRTSIDMLKKAKEKRMGKGVFKTVAFTDTFESQMDYYLATVFDEIRMEPTGNIPLNGFASSRTFFKNLIEKVGLKIRAFAIGDYKSVISSYTETTLPEKQKENMNNLLSNLNDQFKETIGNSRRIKFGKGDEKATLESLMDISPLVASECVKYNLVDKIAYKRELTPLFKDSLIDGHPAISLVRYYNAKNTEAIKDSKRYERKLKIGVVNMIGTINRGDGAFGSTTVSKALIKAAEDEEVGGIVLRIDSGGGDVIASDTIWETVDYVSKKYNKPVISSYGNMCASGGVYSSVSSKTIFSSPGTITGSIGVALMRPVIPPEIFEKLGITFDQYYFSEGAKNASLMNDLGDNYWERSKKQVQEFYKTFKEKVSQGRKLSMDHVETVAQGQVWSGKQANDHKLVDKMGGLGAAILAATNEALQNQKIDINHPLWIETEVFPKAPTLLERLSNSSSANDFVKLVQYETAQFFTGVLQTMTFEAMNEFNPKISHEYSFSNDIKLE</sequence>
<dbReference type="InterPro" id="IPR029045">
    <property type="entry name" value="ClpP/crotonase-like_dom_sf"/>
</dbReference>
<gene>
    <name evidence="7" type="ORF">HK103_005972</name>
</gene>
<keyword evidence="4" id="KW-0720">Serine protease</keyword>
<keyword evidence="2" id="KW-0645">Protease</keyword>
<evidence type="ECO:0000256" key="5">
    <source>
        <dbReference type="PIRSR" id="PIRSR001217-1"/>
    </source>
</evidence>
<dbReference type="GO" id="GO:0006465">
    <property type="term" value="P:signal peptide processing"/>
    <property type="evidence" value="ECO:0007669"/>
    <property type="project" value="InterPro"/>
</dbReference>
<protein>
    <recommendedName>
        <fullName evidence="6">Peptidase S49 domain-containing protein</fullName>
    </recommendedName>
</protein>
<dbReference type="InterPro" id="IPR004634">
    <property type="entry name" value="Pept_S49_pIV"/>
</dbReference>
<dbReference type="Gene3D" id="6.20.330.10">
    <property type="match status" value="1"/>
</dbReference>
<accession>A0AAD5UP38</accession>
<feature type="active site" description="Proton donor/acceptor" evidence="5">
    <location>
        <position position="168"/>
    </location>
</feature>
<dbReference type="InterPro" id="IPR047272">
    <property type="entry name" value="S49_SppA_C"/>
</dbReference>